<evidence type="ECO:0000259" key="1">
    <source>
        <dbReference type="Pfam" id="PF17989"/>
    </source>
</evidence>
<dbReference type="OrthoDB" id="9769994at2"/>
<dbReference type="InterPro" id="IPR040607">
    <property type="entry name" value="ALP_N"/>
</dbReference>
<dbReference type="EMBL" id="NOJY02000001">
    <property type="protein sequence ID" value="RDY29770.1"/>
    <property type="molecule type" value="Genomic_DNA"/>
</dbReference>
<feature type="domain" description="Actin-like protein N-terminal" evidence="1">
    <location>
        <begin position="5"/>
        <end position="133"/>
    </location>
</feature>
<evidence type="ECO:0000313" key="2">
    <source>
        <dbReference type="EMBL" id="RDY29770.1"/>
    </source>
</evidence>
<dbReference type="InterPro" id="IPR043129">
    <property type="entry name" value="ATPase_NBD"/>
</dbReference>
<protein>
    <submittedName>
        <fullName evidence="2">ParM/StbA family protein</fullName>
    </submittedName>
</protein>
<dbReference type="RefSeq" id="WP_094368482.1">
    <property type="nucleotide sequence ID" value="NZ_NOJY02000001.1"/>
</dbReference>
<sequence length="292" mass="33371">MCKTVDLGNGNYKLLAGDKRIMDCSYVQEVQDTAFGAWQVNGKHYLFGQNAKSKVDTNKITENKKALLGRILYPITEDKEVTDINVLMPLSLYFDKQNREDFQKLLAGNYKVSNDNGATKSFKIKSVDVYPESFSSLMTKPELLKEPIYLIDMGNYDVSMVYVNKTPDQNKLYTDVKGMAIVYKELSRVLTSKMRRTIDEGNTKLLLDKYDTLPEDIKVVIDTFMNDYIQTNIYDRLDEIQYDDLIHRVIMTGGGSVALKRWLREDVFILDDALFSNVEGAKIVATRKKGAK</sequence>
<dbReference type="AlphaFoldDB" id="A0A371JAH2"/>
<keyword evidence="3" id="KW-1185">Reference proteome</keyword>
<dbReference type="Gene3D" id="3.30.420.40">
    <property type="match status" value="2"/>
</dbReference>
<accession>A0A371JAH2</accession>
<dbReference type="SUPFAM" id="SSF53067">
    <property type="entry name" value="Actin-like ATPase domain"/>
    <property type="match status" value="2"/>
</dbReference>
<name>A0A371JAH2_9FIRM</name>
<reference evidence="2 3" key="1">
    <citation type="journal article" date="2017" name="Genome Announc.">
        <title>Draft Genome Sequence of Romboutsia weinsteinii sp. nov. Strain CCRI-19649(T) Isolated from Surface Water.</title>
        <authorList>
            <person name="Maheux A.F."/>
            <person name="Boudreau D.K."/>
            <person name="Berube E."/>
            <person name="Boissinot M."/>
            <person name="Cantin P."/>
            <person name="Raymond F."/>
            <person name="Corbeil J."/>
            <person name="Omar R.F."/>
            <person name="Bergeron M.G."/>
        </authorList>
    </citation>
    <scope>NUCLEOTIDE SEQUENCE [LARGE SCALE GENOMIC DNA]</scope>
    <source>
        <strain evidence="2 3">CCRI-19649</strain>
    </source>
</reference>
<dbReference type="Proteomes" id="UP000215694">
    <property type="component" value="Unassembled WGS sequence"/>
</dbReference>
<organism evidence="2 3">
    <name type="scientific">Romboutsia weinsteinii</name>
    <dbReference type="NCBI Taxonomy" id="2020949"/>
    <lineage>
        <taxon>Bacteria</taxon>
        <taxon>Bacillati</taxon>
        <taxon>Bacillota</taxon>
        <taxon>Clostridia</taxon>
        <taxon>Peptostreptococcales</taxon>
        <taxon>Peptostreptococcaceae</taxon>
        <taxon>Romboutsia</taxon>
    </lineage>
</organism>
<evidence type="ECO:0000313" key="3">
    <source>
        <dbReference type="Proteomes" id="UP000215694"/>
    </source>
</evidence>
<dbReference type="Pfam" id="PF17989">
    <property type="entry name" value="ALP_N"/>
    <property type="match status" value="1"/>
</dbReference>
<comment type="caution">
    <text evidence="2">The sequence shown here is derived from an EMBL/GenBank/DDBJ whole genome shotgun (WGS) entry which is preliminary data.</text>
</comment>
<proteinExistence type="predicted"/>
<gene>
    <name evidence="2" type="ORF">CHL78_000950</name>
</gene>